<evidence type="ECO:0000256" key="14">
    <source>
        <dbReference type="PIRSR" id="PIRSR004911-1"/>
    </source>
</evidence>
<feature type="modified residue" description="N6-(pyridoxal phosphate)lysine" evidence="15">
    <location>
        <position position="337"/>
    </location>
</feature>
<comment type="cofactor">
    <cofactor evidence="2 15">
        <name>pyridoxal 5'-phosphate</name>
        <dbReference type="ChEBI" id="CHEBI:597326"/>
    </cofactor>
</comment>
<dbReference type="PANTHER" id="PTHR30538">
    <property type="entry name" value="LYSINE 2,3-AMINOMUTASE-RELATED"/>
    <property type="match status" value="1"/>
</dbReference>
<evidence type="ECO:0000313" key="17">
    <source>
        <dbReference type="EMBL" id="AOU97605.1"/>
    </source>
</evidence>
<dbReference type="RefSeq" id="WP_070077990.1">
    <property type="nucleotide sequence ID" value="NZ_CP017415.1"/>
</dbReference>
<dbReference type="Proteomes" id="UP000095401">
    <property type="component" value="Chromosome"/>
</dbReference>
<keyword evidence="6 14" id="KW-0004">4Fe-4S</keyword>
<keyword evidence="8 14" id="KW-0479">Metal-binding</keyword>
<dbReference type="SFLD" id="SFLDS00029">
    <property type="entry name" value="Radical_SAM"/>
    <property type="match status" value="1"/>
</dbReference>
<dbReference type="GO" id="GO:0016853">
    <property type="term" value="F:isomerase activity"/>
    <property type="evidence" value="ECO:0007669"/>
    <property type="project" value="UniProtKB-KW"/>
</dbReference>
<evidence type="ECO:0000256" key="10">
    <source>
        <dbReference type="ARBA" id="ARBA00023004"/>
    </source>
</evidence>
<sequence>MITLTTQAIQNHDDARGAAWRHALRMAFRDPHELLEYLGLPADLIAGAEQPIREFPLLVPRGYAARMQRGDPHDPLLRQVLPLGIENAKVPGFVADPVGDLTSLAGPGLLHKYQGRALLIATGACAIHCRYCFRRHFPYAEASASRGHWAEVLETLRAHPEIDEIILSGGDPLMLDDDKLGELVSALEHLPQLRRLRVHTRLPIVLPERVDDALLAWIGRSRLQVICVIHANHANELDHSVAHALTRLRDVGVTLLNQSVLLRGVNDHAEILSELSLRLFECGVMPYYLHLLDPVAGAAHFEIEEQDATHIVRAVRARLPGYLVPRLVREEAGQPSKTDIPL</sequence>
<protein>
    <recommendedName>
        <fullName evidence="5">L-lysine 2,3-aminomutase</fullName>
    </recommendedName>
    <alternativeName>
        <fullName evidence="13">EF-P post-translational modification enzyme B</fullName>
    </alternativeName>
</protein>
<feature type="binding site" evidence="14">
    <location>
        <position position="132"/>
    </location>
    <ligand>
        <name>[4Fe-4S] cluster</name>
        <dbReference type="ChEBI" id="CHEBI:49883"/>
        <note>4Fe-4S-S-AdoMet</note>
    </ligand>
</feature>
<feature type="binding site" evidence="14">
    <location>
        <position position="125"/>
    </location>
    <ligand>
        <name>[4Fe-4S] cluster</name>
        <dbReference type="ChEBI" id="CHEBI:49883"/>
        <note>4Fe-4S-S-AdoMet</note>
    </ligand>
</feature>
<keyword evidence="7" id="KW-0949">S-adenosyl-L-methionine</keyword>
<dbReference type="KEGG" id="aprs:BI364_06215"/>
<organism evidence="17 18">
    <name type="scientific">Acidihalobacter yilgarnensis</name>
    <dbReference type="NCBI Taxonomy" id="2819280"/>
    <lineage>
        <taxon>Bacteria</taxon>
        <taxon>Pseudomonadati</taxon>
        <taxon>Pseudomonadota</taxon>
        <taxon>Gammaproteobacteria</taxon>
        <taxon>Chromatiales</taxon>
        <taxon>Ectothiorhodospiraceae</taxon>
        <taxon>Acidihalobacter</taxon>
    </lineage>
</organism>
<dbReference type="SFLD" id="SFLDF00314">
    <property type="entry name" value="L-lysine_2_3-aminomutase_(yjeK"/>
    <property type="match status" value="1"/>
</dbReference>
<comment type="similarity">
    <text evidence="4">Belongs to the radical SAM superfamily. KamA family.</text>
</comment>
<evidence type="ECO:0000256" key="3">
    <source>
        <dbReference type="ARBA" id="ARBA00001966"/>
    </source>
</evidence>
<evidence type="ECO:0000313" key="18">
    <source>
        <dbReference type="Proteomes" id="UP000095401"/>
    </source>
</evidence>
<evidence type="ECO:0000256" key="1">
    <source>
        <dbReference type="ARBA" id="ARBA00001352"/>
    </source>
</evidence>
<keyword evidence="10" id="KW-0408">Iron</keyword>
<dbReference type="InterPro" id="IPR022462">
    <property type="entry name" value="EpmB"/>
</dbReference>
<evidence type="ECO:0000256" key="7">
    <source>
        <dbReference type="ARBA" id="ARBA00022691"/>
    </source>
</evidence>
<name>A0A1D8IMF8_9GAMM</name>
<dbReference type="Gene3D" id="3.20.20.70">
    <property type="entry name" value="Aldolase class I"/>
    <property type="match status" value="1"/>
</dbReference>
<dbReference type="AlphaFoldDB" id="A0A1D8IMF8"/>
<comment type="catalytic activity">
    <reaction evidence="1">
        <text>L-lysine = D-beta-lysine</text>
        <dbReference type="Rhea" id="RHEA:44148"/>
        <dbReference type="ChEBI" id="CHEBI:32551"/>
        <dbReference type="ChEBI" id="CHEBI:84138"/>
    </reaction>
</comment>
<dbReference type="SUPFAM" id="SSF102114">
    <property type="entry name" value="Radical SAM enzymes"/>
    <property type="match status" value="1"/>
</dbReference>
<dbReference type="SFLD" id="SFLDG01070">
    <property type="entry name" value="PLP-dependent"/>
    <property type="match status" value="1"/>
</dbReference>
<evidence type="ECO:0000256" key="6">
    <source>
        <dbReference type="ARBA" id="ARBA00022485"/>
    </source>
</evidence>
<comment type="cofactor">
    <cofactor evidence="3">
        <name>[4Fe-4S] cluster</name>
        <dbReference type="ChEBI" id="CHEBI:49883"/>
    </cofactor>
</comment>
<keyword evidence="11 14" id="KW-0411">Iron-sulfur</keyword>
<evidence type="ECO:0000256" key="8">
    <source>
        <dbReference type="ARBA" id="ARBA00022723"/>
    </source>
</evidence>
<dbReference type="InterPro" id="IPR003739">
    <property type="entry name" value="Lys_aminomutase/Glu_NH3_mut"/>
</dbReference>
<evidence type="ECO:0000256" key="11">
    <source>
        <dbReference type="ARBA" id="ARBA00023014"/>
    </source>
</evidence>
<dbReference type="Pfam" id="PF04055">
    <property type="entry name" value="Radical_SAM"/>
    <property type="match status" value="1"/>
</dbReference>
<dbReference type="GO" id="GO:0051539">
    <property type="term" value="F:4 iron, 4 sulfur cluster binding"/>
    <property type="evidence" value="ECO:0007669"/>
    <property type="project" value="UniProtKB-KW"/>
</dbReference>
<dbReference type="PROSITE" id="PS51918">
    <property type="entry name" value="RADICAL_SAM"/>
    <property type="match status" value="1"/>
</dbReference>
<accession>A0A1D8IMF8</accession>
<keyword evidence="12" id="KW-0413">Isomerase</keyword>
<dbReference type="GO" id="GO:0046872">
    <property type="term" value="F:metal ion binding"/>
    <property type="evidence" value="ECO:0007669"/>
    <property type="project" value="UniProtKB-KW"/>
</dbReference>
<dbReference type="InterPro" id="IPR013785">
    <property type="entry name" value="Aldolase_TIM"/>
</dbReference>
<dbReference type="NCBIfam" id="TIGR00238">
    <property type="entry name" value="KamA family radical SAM protein"/>
    <property type="match status" value="1"/>
</dbReference>
<dbReference type="EMBL" id="CP017415">
    <property type="protein sequence ID" value="AOU97605.1"/>
    <property type="molecule type" value="Genomic_DNA"/>
</dbReference>
<evidence type="ECO:0000259" key="16">
    <source>
        <dbReference type="PROSITE" id="PS51918"/>
    </source>
</evidence>
<dbReference type="PIRSF" id="PIRSF004911">
    <property type="entry name" value="DUF160"/>
    <property type="match status" value="1"/>
</dbReference>
<evidence type="ECO:0000256" key="5">
    <source>
        <dbReference type="ARBA" id="ARBA00022363"/>
    </source>
</evidence>
<evidence type="ECO:0000256" key="13">
    <source>
        <dbReference type="ARBA" id="ARBA00030756"/>
    </source>
</evidence>
<proteinExistence type="inferred from homology"/>
<keyword evidence="9 15" id="KW-0663">Pyridoxal phosphate</keyword>
<evidence type="ECO:0000256" key="15">
    <source>
        <dbReference type="PIRSR" id="PIRSR603739-50"/>
    </source>
</evidence>
<dbReference type="NCBIfam" id="TIGR03821">
    <property type="entry name" value="EFP_modif_epmB"/>
    <property type="match status" value="1"/>
</dbReference>
<evidence type="ECO:0000256" key="12">
    <source>
        <dbReference type="ARBA" id="ARBA00023235"/>
    </source>
</evidence>
<feature type="domain" description="Radical SAM core" evidence="16">
    <location>
        <begin position="111"/>
        <end position="330"/>
    </location>
</feature>
<dbReference type="PANTHER" id="PTHR30538:SF1">
    <property type="entry name" value="L-LYSINE 2,3-AMINOMUTASE"/>
    <property type="match status" value="1"/>
</dbReference>
<reference evidence="18" key="1">
    <citation type="submission" date="2016-09" db="EMBL/GenBank/DDBJ databases">
        <title>Acidihalobacter prosperus F5.</title>
        <authorList>
            <person name="Khaleque H.N."/>
            <person name="Ramsay J.P."/>
            <person name="Kaksonen A.H."/>
            <person name="Boxall N.J."/>
            <person name="Watkin E.L.J."/>
        </authorList>
    </citation>
    <scope>NUCLEOTIDE SEQUENCE [LARGE SCALE GENOMIC DNA]</scope>
    <source>
        <strain evidence="18">F5</strain>
    </source>
</reference>
<gene>
    <name evidence="17" type="ORF">BI364_06215</name>
</gene>
<evidence type="ECO:0000256" key="4">
    <source>
        <dbReference type="ARBA" id="ARBA00008703"/>
    </source>
</evidence>
<evidence type="ECO:0000256" key="2">
    <source>
        <dbReference type="ARBA" id="ARBA00001933"/>
    </source>
</evidence>
<dbReference type="InterPro" id="IPR058240">
    <property type="entry name" value="rSAM_sf"/>
</dbReference>
<evidence type="ECO:0000256" key="9">
    <source>
        <dbReference type="ARBA" id="ARBA00022898"/>
    </source>
</evidence>
<keyword evidence="18" id="KW-1185">Reference proteome</keyword>
<dbReference type="CDD" id="cd01335">
    <property type="entry name" value="Radical_SAM"/>
    <property type="match status" value="1"/>
</dbReference>
<dbReference type="InterPro" id="IPR007197">
    <property type="entry name" value="rSAM"/>
</dbReference>
<feature type="binding site" evidence="14">
    <location>
        <position position="129"/>
    </location>
    <ligand>
        <name>[4Fe-4S] cluster</name>
        <dbReference type="ChEBI" id="CHEBI:49883"/>
        <note>4Fe-4S-S-AdoMet</note>
    </ligand>
</feature>